<organism evidence="1 2">
    <name type="scientific">Pyrus ussuriensis x Pyrus communis</name>
    <dbReference type="NCBI Taxonomy" id="2448454"/>
    <lineage>
        <taxon>Eukaryota</taxon>
        <taxon>Viridiplantae</taxon>
        <taxon>Streptophyta</taxon>
        <taxon>Embryophyta</taxon>
        <taxon>Tracheophyta</taxon>
        <taxon>Spermatophyta</taxon>
        <taxon>Magnoliopsida</taxon>
        <taxon>eudicotyledons</taxon>
        <taxon>Gunneridae</taxon>
        <taxon>Pentapetalae</taxon>
        <taxon>rosids</taxon>
        <taxon>fabids</taxon>
        <taxon>Rosales</taxon>
        <taxon>Rosaceae</taxon>
        <taxon>Amygdaloideae</taxon>
        <taxon>Maleae</taxon>
        <taxon>Pyrus</taxon>
    </lineage>
</organism>
<evidence type="ECO:0000313" key="1">
    <source>
        <dbReference type="EMBL" id="KAB2622370.1"/>
    </source>
</evidence>
<reference evidence="2" key="2">
    <citation type="submission" date="2019-10" db="EMBL/GenBank/DDBJ databases">
        <title>A de novo genome assembly of a pear dwarfing rootstock.</title>
        <authorList>
            <person name="Wang F."/>
            <person name="Wang J."/>
            <person name="Li S."/>
            <person name="Zhang Y."/>
            <person name="Fang M."/>
            <person name="Ma L."/>
            <person name="Zhao Y."/>
            <person name="Jiang S."/>
        </authorList>
    </citation>
    <scope>NUCLEOTIDE SEQUENCE [LARGE SCALE GENOMIC DNA]</scope>
</reference>
<protein>
    <submittedName>
        <fullName evidence="1">Uncharacterized protein</fullName>
    </submittedName>
</protein>
<proteinExistence type="predicted"/>
<dbReference type="Proteomes" id="UP000327157">
    <property type="component" value="Chromosome 4"/>
</dbReference>
<dbReference type="OrthoDB" id="10467853at2759"/>
<reference evidence="1 2" key="1">
    <citation type="submission" date="2019-09" db="EMBL/GenBank/DDBJ databases">
        <authorList>
            <person name="Ou C."/>
        </authorList>
    </citation>
    <scope>NUCLEOTIDE SEQUENCE [LARGE SCALE GENOMIC DNA]</scope>
    <source>
        <strain evidence="1">S2</strain>
        <tissue evidence="1">Leaf</tissue>
    </source>
</reference>
<reference evidence="1 2" key="3">
    <citation type="submission" date="2019-11" db="EMBL/GenBank/DDBJ databases">
        <title>A de novo genome assembly of a pear dwarfing rootstock.</title>
        <authorList>
            <person name="Wang F."/>
            <person name="Wang J."/>
            <person name="Li S."/>
            <person name="Zhang Y."/>
            <person name="Fang M."/>
            <person name="Ma L."/>
            <person name="Zhao Y."/>
            <person name="Jiang S."/>
        </authorList>
    </citation>
    <scope>NUCLEOTIDE SEQUENCE [LARGE SCALE GENOMIC DNA]</scope>
    <source>
        <strain evidence="1">S2</strain>
        <tissue evidence="1">Leaf</tissue>
    </source>
</reference>
<evidence type="ECO:0000313" key="2">
    <source>
        <dbReference type="Proteomes" id="UP000327157"/>
    </source>
</evidence>
<comment type="caution">
    <text evidence="1">The sequence shown here is derived from an EMBL/GenBank/DDBJ whole genome shotgun (WGS) entry which is preliminary data.</text>
</comment>
<name>A0A5N5HAB2_9ROSA</name>
<sequence>MEADMVAQVYPDFAEFPAHIFQYWLDGIYMTTHQILGLQWNIIDRYLTAVDCWDFPAHQAAVMGAVAADMAQDEIDHDMMEIPAELVDE</sequence>
<gene>
    <name evidence="1" type="ORF">D8674_024552</name>
</gene>
<accession>A0A5N5HAB2</accession>
<dbReference type="EMBL" id="SMOL01000231">
    <property type="protein sequence ID" value="KAB2622370.1"/>
    <property type="molecule type" value="Genomic_DNA"/>
</dbReference>
<dbReference type="AlphaFoldDB" id="A0A5N5HAB2"/>
<keyword evidence="2" id="KW-1185">Reference proteome</keyword>